<evidence type="ECO:0000313" key="7">
    <source>
        <dbReference type="Proteomes" id="UP001239267"/>
    </source>
</evidence>
<accession>A0AAJ1SST0</accession>
<dbReference type="RefSeq" id="WP_307359538.1">
    <property type="nucleotide sequence ID" value="NZ_JAUSTB010000005.1"/>
</dbReference>
<dbReference type="SUPFAM" id="SSF48452">
    <property type="entry name" value="TPR-like"/>
    <property type="match status" value="1"/>
</dbReference>
<dbReference type="InterPro" id="IPR041617">
    <property type="entry name" value="TPR_MalT"/>
</dbReference>
<proteinExistence type="predicted"/>
<reference evidence="6 7" key="1">
    <citation type="submission" date="2023-07" db="EMBL/GenBank/DDBJ databases">
        <title>Sorghum-associated microbial communities from plants grown in Nebraska, USA.</title>
        <authorList>
            <person name="Schachtman D."/>
        </authorList>
    </citation>
    <scope>NUCLEOTIDE SEQUENCE [LARGE SCALE GENOMIC DNA]</scope>
    <source>
        <strain evidence="6 7">DS1001</strain>
    </source>
</reference>
<dbReference type="Pfam" id="PF25873">
    <property type="entry name" value="WHD_MalT"/>
    <property type="match status" value="1"/>
</dbReference>
<dbReference type="GO" id="GO:0006355">
    <property type="term" value="P:regulation of DNA-templated transcription"/>
    <property type="evidence" value="ECO:0007669"/>
    <property type="project" value="InterPro"/>
</dbReference>
<dbReference type="Gene3D" id="1.25.40.10">
    <property type="entry name" value="Tetratricopeptide repeat domain"/>
    <property type="match status" value="1"/>
</dbReference>
<organism evidence="6 7">
    <name type="scientific">Pseudarthrobacter niigatensis</name>
    <dbReference type="NCBI Taxonomy" id="369935"/>
    <lineage>
        <taxon>Bacteria</taxon>
        <taxon>Bacillati</taxon>
        <taxon>Actinomycetota</taxon>
        <taxon>Actinomycetes</taxon>
        <taxon>Micrococcales</taxon>
        <taxon>Micrococcaceae</taxon>
        <taxon>Pseudarthrobacter</taxon>
    </lineage>
</organism>
<protein>
    <submittedName>
        <fullName evidence="6">LuxR family maltose regulon positive regulatory protein</fullName>
    </submittedName>
</protein>
<keyword evidence="7" id="KW-1185">Reference proteome</keyword>
<dbReference type="Proteomes" id="UP001239267">
    <property type="component" value="Unassembled WGS sequence"/>
</dbReference>
<name>A0AAJ1SST0_9MICC</name>
<keyword evidence="1" id="KW-0805">Transcription regulation</keyword>
<evidence type="ECO:0000256" key="2">
    <source>
        <dbReference type="ARBA" id="ARBA00023125"/>
    </source>
</evidence>
<evidence type="ECO:0000259" key="5">
    <source>
        <dbReference type="PROSITE" id="PS50043"/>
    </source>
</evidence>
<dbReference type="SMART" id="SM00421">
    <property type="entry name" value="HTH_LUXR"/>
    <property type="match status" value="1"/>
</dbReference>
<keyword evidence="3" id="KW-0804">Transcription</keyword>
<dbReference type="GO" id="GO:0003677">
    <property type="term" value="F:DNA binding"/>
    <property type="evidence" value="ECO:0007669"/>
    <property type="project" value="UniProtKB-KW"/>
</dbReference>
<dbReference type="Gene3D" id="3.40.50.300">
    <property type="entry name" value="P-loop containing nucleotide triphosphate hydrolases"/>
    <property type="match status" value="1"/>
</dbReference>
<keyword evidence="4" id="KW-0175">Coiled coil</keyword>
<dbReference type="SUPFAM" id="SSF46894">
    <property type="entry name" value="C-terminal effector domain of the bipartite response regulators"/>
    <property type="match status" value="1"/>
</dbReference>
<dbReference type="PANTHER" id="PTHR44688:SF16">
    <property type="entry name" value="DNA-BINDING TRANSCRIPTIONAL ACTIVATOR DEVR_DOSR"/>
    <property type="match status" value="1"/>
</dbReference>
<dbReference type="Gene3D" id="1.10.10.10">
    <property type="entry name" value="Winged helix-like DNA-binding domain superfamily/Winged helix DNA-binding domain"/>
    <property type="match status" value="1"/>
</dbReference>
<dbReference type="AlphaFoldDB" id="A0AAJ1SST0"/>
<dbReference type="Pfam" id="PF00196">
    <property type="entry name" value="GerE"/>
    <property type="match status" value="1"/>
</dbReference>
<dbReference type="EMBL" id="JAUSTB010000005">
    <property type="protein sequence ID" value="MDQ0146116.1"/>
    <property type="molecule type" value="Genomic_DNA"/>
</dbReference>
<dbReference type="InterPro" id="IPR011990">
    <property type="entry name" value="TPR-like_helical_dom_sf"/>
</dbReference>
<dbReference type="PANTHER" id="PTHR44688">
    <property type="entry name" value="DNA-BINDING TRANSCRIPTIONAL ACTIVATOR DEVR_DOSR"/>
    <property type="match status" value="1"/>
</dbReference>
<dbReference type="CDD" id="cd06170">
    <property type="entry name" value="LuxR_C_like"/>
    <property type="match status" value="1"/>
</dbReference>
<sequence length="911" mass="98235">MDQPLMATKLYVPVPPRGLVARPRLFEKLVHTEGAALTLVSAPAGFGKTALLADWLADTTEQQRNVAWLSLEPADSDPATFWAYVIAAFRKTLPGIGTAAQELVASPPLATELVLTVLLNDLAAAAHDIWLVLDDYHAVDSPAIADGIAYFLKHHPPNVHVVVSTRSDPGLPLSRWRSRGELLEIRAADLRFTRDEAAAYLNGAAGLGLADAQVSTLEQRTEGWIAALQLAALSIRDRPDPAGFIEGFAGDDRYVVDYLVDEVLRHQTDNVRSFLERTAVLDRLTGPLCDAVAGTQDGGRMLADLERANLFVIPLDDRRDWYRYHHLFADVLRNRLLRDDPGRVPVLHRRASRWHASHGGTADAVRHALAGQDNEFAALLVEQAVPLLRRNRQDTVLFAWLRKLPDGSIRRSPVLTVFYGAMLMAEGDLRGVEQRLADAEEMLAAAAAVRPENPDMPPDPENLELQALPATIATYRAALALARGDTAGAAAYAREALERGRPEDHLSRGAAAGFLGLAAWAAGTVDEARQIFTEAIASLHAGGNLLDGFGSTVILADILLTAGRPGEARRICNVALQAAADHGESLVRASAELHVALSEMCRQAGEPGAAKSHLDAAAEFVERGPMTESRYRWFLAAGLLAQDAGDAGRAVSCLDRAEQLYRPGFFPEVRPVPAVRARLWIRQGNLAAAGAWARALGITAHDDLGYLGEYNQLTLVRLMIAEQPADPAAALDAPDLLGRLATNAAASGRAGSLMEIRMLQALALALLGRRAQAQEALREALTASPEPEAYVRLFLDEGEPLQALLRETVRSGDGTHHGAAATARHLLGLAAPSGEEPARLGEEPPAVIDPLSERELQVLRLLGTELSGPEIARALFISQNTLRTHTKHIFTKLGVTSRRSAVALARRHGLA</sequence>
<dbReference type="PRINTS" id="PR00038">
    <property type="entry name" value="HTHLUXR"/>
</dbReference>
<dbReference type="SUPFAM" id="SSF52540">
    <property type="entry name" value="P-loop containing nucleoside triphosphate hydrolases"/>
    <property type="match status" value="1"/>
</dbReference>
<evidence type="ECO:0000313" key="6">
    <source>
        <dbReference type="EMBL" id="MDQ0146116.1"/>
    </source>
</evidence>
<dbReference type="InterPro" id="IPR016032">
    <property type="entry name" value="Sig_transdc_resp-reg_C-effctor"/>
</dbReference>
<dbReference type="InterPro" id="IPR036388">
    <property type="entry name" value="WH-like_DNA-bd_sf"/>
</dbReference>
<dbReference type="Pfam" id="PF17874">
    <property type="entry name" value="TPR_MalT"/>
    <property type="match status" value="1"/>
</dbReference>
<evidence type="ECO:0000256" key="1">
    <source>
        <dbReference type="ARBA" id="ARBA00023015"/>
    </source>
</evidence>
<comment type="caution">
    <text evidence="6">The sequence shown here is derived from an EMBL/GenBank/DDBJ whole genome shotgun (WGS) entry which is preliminary data.</text>
</comment>
<keyword evidence="2" id="KW-0238">DNA-binding</keyword>
<dbReference type="InterPro" id="IPR059106">
    <property type="entry name" value="WHD_MalT"/>
</dbReference>
<gene>
    <name evidence="6" type="ORF">J2T23_002009</name>
</gene>
<feature type="coiled-coil region" evidence="4">
    <location>
        <begin position="422"/>
        <end position="449"/>
    </location>
</feature>
<evidence type="ECO:0000256" key="4">
    <source>
        <dbReference type="SAM" id="Coils"/>
    </source>
</evidence>
<dbReference type="InterPro" id="IPR027417">
    <property type="entry name" value="P-loop_NTPase"/>
</dbReference>
<evidence type="ECO:0000256" key="3">
    <source>
        <dbReference type="ARBA" id="ARBA00023163"/>
    </source>
</evidence>
<dbReference type="InterPro" id="IPR000792">
    <property type="entry name" value="Tscrpt_reg_LuxR_C"/>
</dbReference>
<dbReference type="PROSITE" id="PS50043">
    <property type="entry name" value="HTH_LUXR_2"/>
    <property type="match status" value="1"/>
</dbReference>
<feature type="domain" description="HTH luxR-type" evidence="5">
    <location>
        <begin position="844"/>
        <end position="909"/>
    </location>
</feature>